<evidence type="ECO:0000313" key="2">
    <source>
        <dbReference type="Proteomes" id="UP001234178"/>
    </source>
</evidence>
<reference evidence="1 2" key="1">
    <citation type="journal article" date="2023" name="Nucleic Acids Res.">
        <title>The hologenome of Daphnia magna reveals possible DNA methylation and microbiome-mediated evolution of the host genome.</title>
        <authorList>
            <person name="Chaturvedi A."/>
            <person name="Li X."/>
            <person name="Dhandapani V."/>
            <person name="Marshall H."/>
            <person name="Kissane S."/>
            <person name="Cuenca-Cambronero M."/>
            <person name="Asole G."/>
            <person name="Calvet F."/>
            <person name="Ruiz-Romero M."/>
            <person name="Marangio P."/>
            <person name="Guigo R."/>
            <person name="Rago D."/>
            <person name="Mirbahai L."/>
            <person name="Eastwood N."/>
            <person name="Colbourne J.K."/>
            <person name="Zhou J."/>
            <person name="Mallon E."/>
            <person name="Orsini L."/>
        </authorList>
    </citation>
    <scope>NUCLEOTIDE SEQUENCE [LARGE SCALE GENOMIC DNA]</scope>
    <source>
        <strain evidence="1">LRV0_1</strain>
    </source>
</reference>
<sequence>MLLRAKEMLRSQLYLRAAAGHLNRAHRARLMLLVQSAGLLCLHREEVTHLSDETAGTVRITAVRVLVLLVAGLDLVRLALFCNRPTIPMSIQPKETKKQTH</sequence>
<comment type="caution">
    <text evidence="1">The sequence shown here is derived from an EMBL/GenBank/DDBJ whole genome shotgun (WGS) entry which is preliminary data.</text>
</comment>
<dbReference type="EMBL" id="JAOYFB010000036">
    <property type="protein sequence ID" value="KAK4018301.1"/>
    <property type="molecule type" value="Genomic_DNA"/>
</dbReference>
<accession>A0ABQ9ZZH0</accession>
<protein>
    <submittedName>
        <fullName evidence="1">Uncharacterized protein</fullName>
    </submittedName>
</protein>
<gene>
    <name evidence="1" type="ORF">OUZ56_000362</name>
</gene>
<organism evidence="1 2">
    <name type="scientific">Daphnia magna</name>
    <dbReference type="NCBI Taxonomy" id="35525"/>
    <lineage>
        <taxon>Eukaryota</taxon>
        <taxon>Metazoa</taxon>
        <taxon>Ecdysozoa</taxon>
        <taxon>Arthropoda</taxon>
        <taxon>Crustacea</taxon>
        <taxon>Branchiopoda</taxon>
        <taxon>Diplostraca</taxon>
        <taxon>Cladocera</taxon>
        <taxon>Anomopoda</taxon>
        <taxon>Daphniidae</taxon>
        <taxon>Daphnia</taxon>
    </lineage>
</organism>
<dbReference type="Proteomes" id="UP001234178">
    <property type="component" value="Unassembled WGS sequence"/>
</dbReference>
<keyword evidence="2" id="KW-1185">Reference proteome</keyword>
<evidence type="ECO:0000313" key="1">
    <source>
        <dbReference type="EMBL" id="KAK4018301.1"/>
    </source>
</evidence>
<name>A0ABQ9ZZH0_9CRUS</name>
<proteinExistence type="predicted"/>